<name>A0A4R3K805_9FIRM</name>
<keyword evidence="4" id="KW-1185">Reference proteome</keyword>
<dbReference type="PANTHER" id="PTHR43794">
    <property type="entry name" value="AMINOHYDROLASE SSNA-RELATED"/>
    <property type="match status" value="1"/>
</dbReference>
<dbReference type="Pfam" id="PF01979">
    <property type="entry name" value="Amidohydro_1"/>
    <property type="match status" value="1"/>
</dbReference>
<dbReference type="PANTHER" id="PTHR43794:SF11">
    <property type="entry name" value="AMIDOHYDROLASE-RELATED DOMAIN-CONTAINING PROTEIN"/>
    <property type="match status" value="1"/>
</dbReference>
<dbReference type="NCBIfam" id="NF005540">
    <property type="entry name" value="PRK07203.1"/>
    <property type="match status" value="1"/>
</dbReference>
<sequence>MFIIGNGTVITHDENDTVLQDGAVVTAGDSILDYGTLDKMRDIYSDASFINAEGGLILPGFIDAHEHIYSMMARGMAVDLPKHADLNMILQNLWWKLDAALTNELVYESAMAAYMELVKNGVTTVIDHHAAYGEIADSLSAVASAAKVFSVKSCLCYEVSDRAGKAKMQQAVLENERFIKETAESKLLAGLMGLHASFTLSDETLQYCAEHCAGAGYHVHVAEGTVDQEDCLNKYGLRVVERFKKFGILGEKTIAAHCIHINDAEMQLLQSTNTAVIHNAQSNMNNAAGCPRVLEMLKKGVLVGLGTDGYTHDMLASWKTAVLLHKHVLQDATAGDGELYQAMFFNNRKIAQRYFAREMGIIKKGAVADIVVADYRPPTPLNAQNVSGHLLFGVSGKDISFTMAQGKIVMQDRHLATLDEEKIIENCRQGAAKLWQKLR</sequence>
<evidence type="ECO:0000256" key="1">
    <source>
        <dbReference type="ARBA" id="ARBA00022801"/>
    </source>
</evidence>
<dbReference type="Proteomes" id="UP000295188">
    <property type="component" value="Unassembled WGS sequence"/>
</dbReference>
<dbReference type="SUPFAM" id="SSF51556">
    <property type="entry name" value="Metallo-dependent hydrolases"/>
    <property type="match status" value="1"/>
</dbReference>
<evidence type="ECO:0000313" key="4">
    <source>
        <dbReference type="Proteomes" id="UP000295188"/>
    </source>
</evidence>
<dbReference type="GO" id="GO:0016810">
    <property type="term" value="F:hydrolase activity, acting on carbon-nitrogen (but not peptide) bonds"/>
    <property type="evidence" value="ECO:0007669"/>
    <property type="project" value="InterPro"/>
</dbReference>
<dbReference type="Gene3D" id="3.20.20.140">
    <property type="entry name" value="Metal-dependent hydrolases"/>
    <property type="match status" value="1"/>
</dbReference>
<dbReference type="AlphaFoldDB" id="A0A4R3K805"/>
<dbReference type="SUPFAM" id="SSF51338">
    <property type="entry name" value="Composite domain of metallo-dependent hydrolases"/>
    <property type="match status" value="1"/>
</dbReference>
<reference evidence="3 4" key="1">
    <citation type="submission" date="2019-03" db="EMBL/GenBank/DDBJ databases">
        <title>Genomic Encyclopedia of Type Strains, Phase IV (KMG-IV): sequencing the most valuable type-strain genomes for metagenomic binning, comparative biology and taxonomic classification.</title>
        <authorList>
            <person name="Goeker M."/>
        </authorList>
    </citation>
    <scope>NUCLEOTIDE SEQUENCE [LARGE SCALE GENOMIC DNA]</scope>
    <source>
        <strain evidence="3 4">DSM 20467</strain>
    </source>
</reference>
<evidence type="ECO:0000313" key="3">
    <source>
        <dbReference type="EMBL" id="TCS78999.1"/>
    </source>
</evidence>
<accession>A0A4R3K805</accession>
<dbReference type="InterPro" id="IPR032466">
    <property type="entry name" value="Metal_Hydrolase"/>
</dbReference>
<dbReference type="InterPro" id="IPR011059">
    <property type="entry name" value="Metal-dep_hydrolase_composite"/>
</dbReference>
<dbReference type="InterPro" id="IPR017700">
    <property type="entry name" value="Aminohydrolase_SsnA"/>
</dbReference>
<keyword evidence="1" id="KW-0378">Hydrolase</keyword>
<dbReference type="InterPro" id="IPR006680">
    <property type="entry name" value="Amidohydro-rel"/>
</dbReference>
<gene>
    <name evidence="3" type="ORF">EDC37_10858</name>
</gene>
<organism evidence="3 4">
    <name type="scientific">Pectinatus cerevisiiphilus</name>
    <dbReference type="NCBI Taxonomy" id="86956"/>
    <lineage>
        <taxon>Bacteria</taxon>
        <taxon>Bacillati</taxon>
        <taxon>Bacillota</taxon>
        <taxon>Negativicutes</taxon>
        <taxon>Selenomonadales</taxon>
        <taxon>Selenomonadaceae</taxon>
        <taxon>Pectinatus</taxon>
    </lineage>
</organism>
<dbReference type="NCBIfam" id="TIGR03314">
    <property type="entry name" value="Se_ssnA"/>
    <property type="match status" value="1"/>
</dbReference>
<comment type="caution">
    <text evidence="3">The sequence shown here is derived from an EMBL/GenBank/DDBJ whole genome shotgun (WGS) entry which is preliminary data.</text>
</comment>
<proteinExistence type="predicted"/>
<dbReference type="EMBL" id="SMAA01000008">
    <property type="protein sequence ID" value="TCS78999.1"/>
    <property type="molecule type" value="Genomic_DNA"/>
</dbReference>
<dbReference type="RefSeq" id="WP_132549395.1">
    <property type="nucleotide sequence ID" value="NZ_SMAA01000008.1"/>
</dbReference>
<feature type="domain" description="Amidohydrolase-related" evidence="2">
    <location>
        <begin position="57"/>
        <end position="409"/>
    </location>
</feature>
<protein>
    <submittedName>
        <fullName evidence="3">Putative selenium metabolism protein SsnA</fullName>
    </submittedName>
</protein>
<dbReference type="InterPro" id="IPR050287">
    <property type="entry name" value="MTA/SAH_deaminase"/>
</dbReference>
<dbReference type="Gene3D" id="2.30.40.10">
    <property type="entry name" value="Urease, subunit C, domain 1"/>
    <property type="match status" value="1"/>
</dbReference>
<evidence type="ECO:0000259" key="2">
    <source>
        <dbReference type="Pfam" id="PF01979"/>
    </source>
</evidence>
<dbReference type="OrthoDB" id="9807210at2"/>